<comment type="caution">
    <text evidence="9">The sequence shown here is derived from an EMBL/GenBank/DDBJ whole genome shotgun (WGS) entry which is preliminary data.</text>
</comment>
<evidence type="ECO:0000256" key="4">
    <source>
        <dbReference type="ARBA" id="ARBA00022692"/>
    </source>
</evidence>
<dbReference type="Proteomes" id="UP001362899">
    <property type="component" value="Unassembled WGS sequence"/>
</dbReference>
<evidence type="ECO:0000256" key="1">
    <source>
        <dbReference type="ARBA" id="ARBA00004141"/>
    </source>
</evidence>
<dbReference type="PANTHER" id="PTHR13116">
    <property type="entry name" value="ER MEMBRANE PROTEIN COMPLEX SUBUNIT 3"/>
    <property type="match status" value="1"/>
</dbReference>
<name>A0AAV5RNG2_STABA</name>
<evidence type="ECO:0000313" key="9">
    <source>
        <dbReference type="EMBL" id="GMM53094.1"/>
    </source>
</evidence>
<dbReference type="PIRSF" id="PIRSF010045">
    <property type="entry name" value="DUF850_TM_euk"/>
    <property type="match status" value="1"/>
</dbReference>
<feature type="transmembrane region" description="Helical" evidence="8">
    <location>
        <begin position="138"/>
        <end position="156"/>
    </location>
</feature>
<gene>
    <name evidence="9" type="ORF">DASB73_040570</name>
</gene>
<keyword evidence="4 8" id="KW-0812">Transmembrane</keyword>
<evidence type="ECO:0000256" key="8">
    <source>
        <dbReference type="SAM" id="Phobius"/>
    </source>
</evidence>
<dbReference type="GO" id="GO:0034975">
    <property type="term" value="P:protein folding in endoplasmic reticulum"/>
    <property type="evidence" value="ECO:0007669"/>
    <property type="project" value="TreeGrafter"/>
</dbReference>
<comment type="similarity">
    <text evidence="2 7">Belongs to the EMC3 family.</text>
</comment>
<feature type="transmembrane region" description="Helical" evidence="8">
    <location>
        <begin position="16"/>
        <end position="34"/>
    </location>
</feature>
<dbReference type="Pfam" id="PF01956">
    <property type="entry name" value="EMC3_TMCO1"/>
    <property type="match status" value="1"/>
</dbReference>
<evidence type="ECO:0000256" key="6">
    <source>
        <dbReference type="ARBA" id="ARBA00023136"/>
    </source>
</evidence>
<protein>
    <recommendedName>
        <fullName evidence="3 7">ER membrane protein complex subunit 3</fullName>
    </recommendedName>
</protein>
<sequence length="251" mass="28468">MGIFSMTPDLQLDPALKVWVLLPLLVIMVCMTQIKSYLAEIMQSFPITASRPQHRELAYYKYAQYLRLNAFNLSNMERSKRTRTIIPQMREGSYLADPNEKPPSPIPNLLDPRSSEAMISGMRNQILNYVPQTLIMQWVNGFFGAVIVMKLPFPLTNRFKTMLQSNIGTLDLDVRYVSSISWFFILTVGLPGILLLLSSDTEYHGIKVQGATEPLPASTYKRKLLENEADALELTTSDHVLDNALDRLLNA</sequence>
<dbReference type="AlphaFoldDB" id="A0AAV5RNG2"/>
<proteinExistence type="inferred from homology"/>
<organism evidence="9 10">
    <name type="scientific">Starmerella bacillaris</name>
    <name type="common">Yeast</name>
    <name type="synonym">Candida zemplinina</name>
    <dbReference type="NCBI Taxonomy" id="1247836"/>
    <lineage>
        <taxon>Eukaryota</taxon>
        <taxon>Fungi</taxon>
        <taxon>Dikarya</taxon>
        <taxon>Ascomycota</taxon>
        <taxon>Saccharomycotina</taxon>
        <taxon>Dipodascomycetes</taxon>
        <taxon>Dipodascales</taxon>
        <taxon>Trichomonascaceae</taxon>
        <taxon>Starmerella</taxon>
    </lineage>
</organism>
<dbReference type="EMBL" id="BTGC01000008">
    <property type="protein sequence ID" value="GMM53094.1"/>
    <property type="molecule type" value="Genomic_DNA"/>
</dbReference>
<evidence type="ECO:0000256" key="5">
    <source>
        <dbReference type="ARBA" id="ARBA00022989"/>
    </source>
</evidence>
<evidence type="ECO:0000256" key="3">
    <source>
        <dbReference type="ARBA" id="ARBA00020822"/>
    </source>
</evidence>
<evidence type="ECO:0000256" key="2">
    <source>
        <dbReference type="ARBA" id="ARBA00005376"/>
    </source>
</evidence>
<comment type="subcellular location">
    <subcellularLocation>
        <location evidence="1">Membrane</location>
        <topology evidence="1">Multi-pass membrane protein</topology>
    </subcellularLocation>
</comment>
<dbReference type="InterPro" id="IPR008568">
    <property type="entry name" value="EMC3"/>
</dbReference>
<dbReference type="InterPro" id="IPR002809">
    <property type="entry name" value="EMC3/TMCO1"/>
</dbReference>
<evidence type="ECO:0000313" key="10">
    <source>
        <dbReference type="Proteomes" id="UP001362899"/>
    </source>
</evidence>
<feature type="transmembrane region" description="Helical" evidence="8">
    <location>
        <begin position="176"/>
        <end position="197"/>
    </location>
</feature>
<keyword evidence="5 8" id="KW-1133">Transmembrane helix</keyword>
<dbReference type="SMART" id="SM01415">
    <property type="entry name" value="DUF106"/>
    <property type="match status" value="1"/>
</dbReference>
<reference evidence="9 10" key="1">
    <citation type="journal article" date="2023" name="Elife">
        <title>Identification of key yeast species and microbe-microbe interactions impacting larval growth of Drosophila in the wild.</title>
        <authorList>
            <person name="Mure A."/>
            <person name="Sugiura Y."/>
            <person name="Maeda R."/>
            <person name="Honda K."/>
            <person name="Sakurai N."/>
            <person name="Takahashi Y."/>
            <person name="Watada M."/>
            <person name="Katoh T."/>
            <person name="Gotoh A."/>
            <person name="Gotoh Y."/>
            <person name="Taniguchi I."/>
            <person name="Nakamura K."/>
            <person name="Hayashi T."/>
            <person name="Katayama T."/>
            <person name="Uemura T."/>
            <person name="Hattori Y."/>
        </authorList>
    </citation>
    <scope>NUCLEOTIDE SEQUENCE [LARGE SCALE GENOMIC DNA]</scope>
    <source>
        <strain evidence="9 10">SB-73</strain>
    </source>
</reference>
<dbReference type="GO" id="GO:0072546">
    <property type="term" value="C:EMC complex"/>
    <property type="evidence" value="ECO:0007669"/>
    <property type="project" value="TreeGrafter"/>
</dbReference>
<keyword evidence="6 8" id="KW-0472">Membrane</keyword>
<dbReference type="PANTHER" id="PTHR13116:SF5">
    <property type="entry name" value="ER MEMBRANE PROTEIN COMPLEX SUBUNIT 3"/>
    <property type="match status" value="1"/>
</dbReference>
<accession>A0AAV5RNG2</accession>
<evidence type="ECO:0000256" key="7">
    <source>
        <dbReference type="PIRNR" id="PIRNR010045"/>
    </source>
</evidence>
<keyword evidence="10" id="KW-1185">Reference proteome</keyword>
<comment type="function">
    <text evidence="7">The EMC seems to be required for efficient folding of proteins in the endoplasmic reticulum (ER).</text>
</comment>